<keyword evidence="1" id="KW-0812">Transmembrane</keyword>
<organism evidence="2 3">
    <name type="scientific">Mytilus coruscus</name>
    <name type="common">Sea mussel</name>
    <dbReference type="NCBI Taxonomy" id="42192"/>
    <lineage>
        <taxon>Eukaryota</taxon>
        <taxon>Metazoa</taxon>
        <taxon>Spiralia</taxon>
        <taxon>Lophotrochozoa</taxon>
        <taxon>Mollusca</taxon>
        <taxon>Bivalvia</taxon>
        <taxon>Autobranchia</taxon>
        <taxon>Pteriomorphia</taxon>
        <taxon>Mytilida</taxon>
        <taxon>Mytiloidea</taxon>
        <taxon>Mytilidae</taxon>
        <taxon>Mytilinae</taxon>
        <taxon>Mytilus</taxon>
    </lineage>
</organism>
<dbReference type="EMBL" id="CACVKT020010426">
    <property type="protein sequence ID" value="CAC5426321.1"/>
    <property type="molecule type" value="Genomic_DNA"/>
</dbReference>
<dbReference type="OrthoDB" id="6103839at2759"/>
<evidence type="ECO:0000313" key="3">
    <source>
        <dbReference type="Proteomes" id="UP000507470"/>
    </source>
</evidence>
<name>A0A6J8F488_MYTCO</name>
<dbReference type="Proteomes" id="UP000507470">
    <property type="component" value="Unassembled WGS sequence"/>
</dbReference>
<evidence type="ECO:0000256" key="1">
    <source>
        <dbReference type="SAM" id="Phobius"/>
    </source>
</evidence>
<accession>A0A6J8F488</accession>
<protein>
    <recommendedName>
        <fullName evidence="4">DZIP3-like HEPN domain-containing protein</fullName>
    </recommendedName>
</protein>
<feature type="transmembrane region" description="Helical" evidence="1">
    <location>
        <begin position="9"/>
        <end position="28"/>
    </location>
</feature>
<keyword evidence="1" id="KW-0472">Membrane</keyword>
<keyword evidence="3" id="KW-1185">Reference proteome</keyword>
<proteinExistence type="predicted"/>
<evidence type="ECO:0008006" key="4">
    <source>
        <dbReference type="Google" id="ProtNLM"/>
    </source>
</evidence>
<keyword evidence="1" id="KW-1133">Transmembrane helix</keyword>
<reference evidence="2 3" key="1">
    <citation type="submission" date="2020-06" db="EMBL/GenBank/DDBJ databases">
        <authorList>
            <person name="Li R."/>
            <person name="Bekaert M."/>
        </authorList>
    </citation>
    <scope>NUCLEOTIDE SEQUENCE [LARGE SCALE GENOMIC DNA]</scope>
    <source>
        <strain evidence="3">wild</strain>
    </source>
</reference>
<sequence>MTEQYRNNYFKLVAVIVDFAFIVIWKYIREKILGPNSFVTFLNKEKHKLVHTHETSQCCECMIEQIPGEKLISRKQLLILYKSDERNQIHDHKKYTGNKLIKICICKYSAKENIDVGVLDITLANYIIQKCGKHELGIDNWIEQIKDVRNEIFHLSDIQEMTDQVFSRRWSKLEGSIMGIAKVIGNAYAVETEQNIMQTKNLTIVGDYMLKYEIICRDYWRNKCAEFEVRLVISAL</sequence>
<gene>
    <name evidence="2" type="ORF">MCOR_58046</name>
</gene>
<evidence type="ECO:0000313" key="2">
    <source>
        <dbReference type="EMBL" id="CAC5426321.1"/>
    </source>
</evidence>
<dbReference type="AlphaFoldDB" id="A0A6J8F488"/>